<accession>A0A5D4JG67</accession>
<evidence type="ECO:0000313" key="1">
    <source>
        <dbReference type="EMBL" id="TYR63229.1"/>
    </source>
</evidence>
<gene>
    <name evidence="1" type="ORF">FY004_17895</name>
</gene>
<keyword evidence="2" id="KW-1185">Reference proteome</keyword>
<organism evidence="1 2">
    <name type="scientific">Streptomyces parvus</name>
    <dbReference type="NCBI Taxonomy" id="66428"/>
    <lineage>
        <taxon>Bacteria</taxon>
        <taxon>Bacillati</taxon>
        <taxon>Actinomycetota</taxon>
        <taxon>Actinomycetes</taxon>
        <taxon>Kitasatosporales</taxon>
        <taxon>Streptomycetaceae</taxon>
        <taxon>Streptomyces</taxon>
    </lineage>
</organism>
<evidence type="ECO:0000313" key="2">
    <source>
        <dbReference type="Proteomes" id="UP000323242"/>
    </source>
</evidence>
<comment type="caution">
    <text evidence="1">The sequence shown here is derived from an EMBL/GenBank/DDBJ whole genome shotgun (WGS) entry which is preliminary data.</text>
</comment>
<dbReference type="AlphaFoldDB" id="A0A5D4JG67"/>
<dbReference type="EMBL" id="VSZQ01000090">
    <property type="protein sequence ID" value="TYR63229.1"/>
    <property type="molecule type" value="Genomic_DNA"/>
</dbReference>
<name>A0A5D4JG67_9ACTN</name>
<proteinExistence type="predicted"/>
<dbReference type="Proteomes" id="UP000323242">
    <property type="component" value="Unassembled WGS sequence"/>
</dbReference>
<protein>
    <submittedName>
        <fullName evidence="1">Uncharacterized protein</fullName>
    </submittedName>
</protein>
<dbReference type="RefSeq" id="WP_148903123.1">
    <property type="nucleotide sequence ID" value="NZ_VSZQ01000090.1"/>
</dbReference>
<reference evidence="1 2" key="1">
    <citation type="submission" date="2019-08" db="EMBL/GenBank/DDBJ databases">
        <title>Draft genome for granaticin producer strain Streptomyces parvus C05.</title>
        <authorList>
            <person name="Gonzalez-Pimentel J.L."/>
        </authorList>
    </citation>
    <scope>NUCLEOTIDE SEQUENCE [LARGE SCALE GENOMIC DNA]</scope>
    <source>
        <strain evidence="1 2">C05</strain>
    </source>
</reference>
<sequence>MSRYTEVIVLARRAEEVMGPLTRPDEGRDWHQCFTRVDDGMFYGSRMPSEECYVWVIQFIRHNWRGLLSHLESLVWPDPHSVQVLVRDEDDDCFGLWMIYDGKLVEVPLPRTEREPFSASVTGVLTRTDRCTEELSRPHQK</sequence>